<evidence type="ECO:0000256" key="4">
    <source>
        <dbReference type="PIRSR" id="PIRSR617867-1"/>
    </source>
</evidence>
<feature type="active site" description="Nucleophile" evidence="4">
    <location>
        <position position="21"/>
    </location>
</feature>
<evidence type="ECO:0000256" key="1">
    <source>
        <dbReference type="ARBA" id="ARBA00011063"/>
    </source>
</evidence>
<dbReference type="InterPro" id="IPR017867">
    <property type="entry name" value="Tyr_phospatase_low_mol_wt"/>
</dbReference>
<dbReference type="HOGENOM" id="CLU_071415_1_2_9"/>
<gene>
    <name evidence="6" type="ORF">HMPREF1526_00089</name>
</gene>
<dbReference type="AlphaFoldDB" id="R8WDX0"/>
<dbReference type="GO" id="GO:0004725">
    <property type="term" value="F:protein tyrosine phosphatase activity"/>
    <property type="evidence" value="ECO:0007669"/>
    <property type="project" value="InterPro"/>
</dbReference>
<dbReference type="PRINTS" id="PR00719">
    <property type="entry name" value="LMWPTPASE"/>
</dbReference>
<evidence type="ECO:0000259" key="5">
    <source>
        <dbReference type="SMART" id="SM00226"/>
    </source>
</evidence>
<comment type="similarity">
    <text evidence="1">Belongs to the low molecular weight phosphotyrosine protein phosphatase family.</text>
</comment>
<keyword evidence="7" id="KW-1185">Reference proteome</keyword>
<evidence type="ECO:0000313" key="6">
    <source>
        <dbReference type="EMBL" id="EOQ41367.1"/>
    </source>
</evidence>
<dbReference type="SUPFAM" id="SSF52788">
    <property type="entry name" value="Phosphotyrosine protein phosphatases I"/>
    <property type="match status" value="1"/>
</dbReference>
<feature type="active site" description="Proton donor" evidence="4">
    <location>
        <position position="127"/>
    </location>
</feature>
<dbReference type="eggNOG" id="COG0394">
    <property type="taxonomic scope" value="Bacteria"/>
</dbReference>
<dbReference type="InterPro" id="IPR023485">
    <property type="entry name" value="Ptyr_pPase"/>
</dbReference>
<evidence type="ECO:0000256" key="2">
    <source>
        <dbReference type="ARBA" id="ARBA00022801"/>
    </source>
</evidence>
<name>R8WDX0_9FIRM</name>
<dbReference type="PANTHER" id="PTHR11717:SF31">
    <property type="entry name" value="LOW MOLECULAR WEIGHT PROTEIN-TYROSINE-PHOSPHATASE ETP-RELATED"/>
    <property type="match status" value="1"/>
</dbReference>
<dbReference type="InterPro" id="IPR036196">
    <property type="entry name" value="Ptyr_pPase_sf"/>
</dbReference>
<keyword evidence="3" id="KW-0904">Protein phosphatase</keyword>
<dbReference type="InterPro" id="IPR050438">
    <property type="entry name" value="LMW_PTPase"/>
</dbReference>
<evidence type="ECO:0000256" key="3">
    <source>
        <dbReference type="ARBA" id="ARBA00022912"/>
    </source>
</evidence>
<dbReference type="Gene3D" id="3.40.50.2300">
    <property type="match status" value="1"/>
</dbReference>
<proteinExistence type="inferred from homology"/>
<dbReference type="PANTHER" id="PTHR11717">
    <property type="entry name" value="LOW MOLECULAR WEIGHT PROTEIN TYROSINE PHOSPHATASE"/>
    <property type="match status" value="1"/>
</dbReference>
<accession>R8WDX0</accession>
<feature type="domain" description="Phosphotyrosine protein phosphatase I" evidence="5">
    <location>
        <begin position="15"/>
        <end position="153"/>
    </location>
</feature>
<comment type="caution">
    <text evidence="6">The sequence shown here is derived from an EMBL/GenBank/DDBJ whole genome shotgun (WGS) entry which is preliminary data.</text>
</comment>
<feature type="active site" evidence="4">
    <location>
        <position position="27"/>
    </location>
</feature>
<dbReference type="Proteomes" id="UP000013981">
    <property type="component" value="Unassembled WGS sequence"/>
</dbReference>
<dbReference type="SMART" id="SM00226">
    <property type="entry name" value="LMWPc"/>
    <property type="match status" value="1"/>
</dbReference>
<dbReference type="Pfam" id="PF01451">
    <property type="entry name" value="LMWPc"/>
    <property type="match status" value="1"/>
</dbReference>
<protein>
    <recommendedName>
        <fullName evidence="5">Phosphotyrosine protein phosphatase I domain-containing protein</fullName>
    </recommendedName>
</protein>
<dbReference type="EMBL" id="AQOB01000001">
    <property type="protein sequence ID" value="EOQ41367.1"/>
    <property type="molecule type" value="Genomic_DNA"/>
</dbReference>
<organism evidence="6 7">
    <name type="scientific">Butyricicoccus pullicaecorum 1.2</name>
    <dbReference type="NCBI Taxonomy" id="1203606"/>
    <lineage>
        <taxon>Bacteria</taxon>
        <taxon>Bacillati</taxon>
        <taxon>Bacillota</taxon>
        <taxon>Clostridia</taxon>
        <taxon>Eubacteriales</taxon>
        <taxon>Butyricicoccaceae</taxon>
        <taxon>Butyricicoccus</taxon>
    </lineage>
</organism>
<evidence type="ECO:0000313" key="7">
    <source>
        <dbReference type="Proteomes" id="UP000013981"/>
    </source>
</evidence>
<keyword evidence="2" id="KW-0378">Hydrolase</keyword>
<sequence>MIGCLERFEEYRIMDQIIFVCTGNTCRSPMAEGLFRALDGEARTGLTAQSAGLFAHDGLPASENAVKAAAELGADLSQHHARQLTPEMAKEAKYLVCMTAAHYDRLVEALPWAEDKVFTLSPVDVADPFGGDLATYRACAAQLKDAVGALIGNLEKGRA</sequence>
<dbReference type="PATRIC" id="fig|1203606.4.peg.79"/>
<reference evidence="6 7" key="1">
    <citation type="submission" date="2013-01" db="EMBL/GenBank/DDBJ databases">
        <title>The Genome Sequence of Butyricicoccus pullicaecorum 1.2.</title>
        <authorList>
            <consortium name="The Broad Institute Genome Sequencing Platform"/>
            <person name="Earl A."/>
            <person name="Ward D."/>
            <person name="Feldgarden M."/>
            <person name="Gevers D."/>
            <person name="Van Immerseel F."/>
            <person name="Eeckhaut V."/>
            <person name="Walker B."/>
            <person name="Young S.K."/>
            <person name="Zeng Q."/>
            <person name="Gargeya S."/>
            <person name="Fitzgerald M."/>
            <person name="Haas B."/>
            <person name="Abouelleil A."/>
            <person name="Alvarado L."/>
            <person name="Arachchi H.M."/>
            <person name="Berlin A.M."/>
            <person name="Chapman S.B."/>
            <person name="Dewar J."/>
            <person name="Goldberg J."/>
            <person name="Griggs A."/>
            <person name="Gujja S."/>
            <person name="Hansen M."/>
            <person name="Howarth C."/>
            <person name="Imamovic A."/>
            <person name="Larimer J."/>
            <person name="McCowan C."/>
            <person name="Murphy C."/>
            <person name="Neiman D."/>
            <person name="Pearson M."/>
            <person name="Priest M."/>
            <person name="Roberts A."/>
            <person name="Saif S."/>
            <person name="Shea T."/>
            <person name="Sisk P."/>
            <person name="Sykes S."/>
            <person name="Wortman J."/>
            <person name="Nusbaum C."/>
            <person name="Birren B."/>
        </authorList>
    </citation>
    <scope>NUCLEOTIDE SEQUENCE [LARGE SCALE GENOMIC DNA]</scope>
    <source>
        <strain evidence="6 7">1.2</strain>
    </source>
</reference>
<dbReference type="CDD" id="cd16344">
    <property type="entry name" value="LMWPAP"/>
    <property type="match status" value="1"/>
</dbReference>